<dbReference type="HOGENOM" id="CLU_051118_0_0_1"/>
<keyword evidence="1" id="KW-0472">Membrane</keyword>
<feature type="transmembrane region" description="Helical" evidence="1">
    <location>
        <begin position="206"/>
        <end position="229"/>
    </location>
</feature>
<sequence>MDATAAVEAGFPEVSRWIADDGDGEAFVFRKFDRLAARNLLYLQARMLALEEKIDRADGATSAGGGQVAMLRIMRNWETVVDKSQDPNVSQDLREKCLEQIRLHEELSRLMKEYHEALGLQSRISSLSRPNRRVLGTYRAWLESANTLKGLSAQFLDDKLDLVALKQPEDRDHLSEMLRHVWPAKSITSASGVRIAHFHEKSISTWANAISTLVALALLVGSIVCLHFLGDLRAKFAMIAAFAAFFALSLGVITSARRPEVFAATAAYAAVLVVFVSNQDLTSQSGT</sequence>
<feature type="transmembrane region" description="Helical" evidence="1">
    <location>
        <begin position="236"/>
        <end position="255"/>
    </location>
</feature>
<name>J3PHM8_GAET3</name>
<dbReference type="AlphaFoldDB" id="J3PHM8"/>
<dbReference type="PANTHER" id="PTHR34502">
    <property type="entry name" value="DUF6594 DOMAIN-CONTAINING PROTEIN-RELATED"/>
    <property type="match status" value="1"/>
</dbReference>
<dbReference type="VEuPathDB" id="FungiDB:GGTG_13008"/>
<keyword evidence="1" id="KW-1133">Transmembrane helix</keyword>
<dbReference type="OrthoDB" id="3533814at2759"/>
<evidence type="ECO:0000313" key="5">
    <source>
        <dbReference type="Proteomes" id="UP000006039"/>
    </source>
</evidence>
<evidence type="ECO:0000313" key="3">
    <source>
        <dbReference type="EMBL" id="EJT69389.1"/>
    </source>
</evidence>
<evidence type="ECO:0000256" key="1">
    <source>
        <dbReference type="SAM" id="Phobius"/>
    </source>
</evidence>
<keyword evidence="5" id="KW-1185">Reference proteome</keyword>
<dbReference type="GeneID" id="20353466"/>
<reference evidence="3" key="2">
    <citation type="submission" date="2010-07" db="EMBL/GenBank/DDBJ databases">
        <authorList>
            <consortium name="The Broad Institute Genome Sequencing Platform"/>
            <consortium name="Broad Institute Genome Sequencing Center for Infectious Disease"/>
            <person name="Ma L.-J."/>
            <person name="Dead R."/>
            <person name="Young S."/>
            <person name="Zeng Q."/>
            <person name="Koehrsen M."/>
            <person name="Alvarado L."/>
            <person name="Berlin A."/>
            <person name="Chapman S.B."/>
            <person name="Chen Z."/>
            <person name="Freedman E."/>
            <person name="Gellesch M."/>
            <person name="Goldberg J."/>
            <person name="Griggs A."/>
            <person name="Gujja S."/>
            <person name="Heilman E.R."/>
            <person name="Heiman D."/>
            <person name="Hepburn T."/>
            <person name="Howarth C."/>
            <person name="Jen D."/>
            <person name="Larson L."/>
            <person name="Mehta T."/>
            <person name="Neiman D."/>
            <person name="Pearson M."/>
            <person name="Roberts A."/>
            <person name="Saif S."/>
            <person name="Shea T."/>
            <person name="Shenoy N."/>
            <person name="Sisk P."/>
            <person name="Stolte C."/>
            <person name="Sykes S."/>
            <person name="Walk T."/>
            <person name="White J."/>
            <person name="Yandava C."/>
            <person name="Haas B."/>
            <person name="Nusbaum C."/>
            <person name="Birren B."/>
        </authorList>
    </citation>
    <scope>NUCLEOTIDE SEQUENCE</scope>
    <source>
        <strain evidence="3">R3-111a-1</strain>
    </source>
</reference>
<dbReference type="Proteomes" id="UP000006039">
    <property type="component" value="Unassembled WGS sequence"/>
</dbReference>
<proteinExistence type="predicted"/>
<dbReference type="InterPro" id="IPR046529">
    <property type="entry name" value="DUF6594"/>
</dbReference>
<keyword evidence="1" id="KW-0812">Transmembrane</keyword>
<organism evidence="3">
    <name type="scientific">Gaeumannomyces tritici (strain R3-111a-1)</name>
    <name type="common">Wheat and barley take-all root rot fungus</name>
    <name type="synonym">Gaeumannomyces graminis var. tritici</name>
    <dbReference type="NCBI Taxonomy" id="644352"/>
    <lineage>
        <taxon>Eukaryota</taxon>
        <taxon>Fungi</taxon>
        <taxon>Dikarya</taxon>
        <taxon>Ascomycota</taxon>
        <taxon>Pezizomycotina</taxon>
        <taxon>Sordariomycetes</taxon>
        <taxon>Sordariomycetidae</taxon>
        <taxon>Magnaporthales</taxon>
        <taxon>Magnaporthaceae</taxon>
        <taxon>Gaeumannomyces</taxon>
    </lineage>
</organism>
<dbReference type="EnsemblFungi" id="EJT69389">
    <property type="protein sequence ID" value="EJT69389"/>
    <property type="gene ID" value="GGTG_13008"/>
</dbReference>
<reference evidence="4" key="5">
    <citation type="submission" date="2018-04" db="UniProtKB">
        <authorList>
            <consortium name="EnsemblFungi"/>
        </authorList>
    </citation>
    <scope>IDENTIFICATION</scope>
    <source>
        <strain evidence="4">R3-111a-1</strain>
    </source>
</reference>
<dbReference type="EMBL" id="GL385404">
    <property type="protein sequence ID" value="EJT69389.1"/>
    <property type="molecule type" value="Genomic_DNA"/>
</dbReference>
<feature type="transmembrane region" description="Helical" evidence="1">
    <location>
        <begin position="261"/>
        <end position="278"/>
    </location>
</feature>
<evidence type="ECO:0000259" key="2">
    <source>
        <dbReference type="Pfam" id="PF20237"/>
    </source>
</evidence>
<accession>J3PHM8</accession>
<dbReference type="PANTHER" id="PTHR34502:SF4">
    <property type="entry name" value="DUF6594 DOMAIN-CONTAINING PROTEIN"/>
    <property type="match status" value="1"/>
</dbReference>
<reference evidence="4" key="4">
    <citation type="journal article" date="2015" name="G3 (Bethesda)">
        <title>Genome sequences of three phytopathogenic species of the Magnaporthaceae family of fungi.</title>
        <authorList>
            <person name="Okagaki L.H."/>
            <person name="Nunes C.C."/>
            <person name="Sailsbery J."/>
            <person name="Clay B."/>
            <person name="Brown D."/>
            <person name="John T."/>
            <person name="Oh Y."/>
            <person name="Young N."/>
            <person name="Fitzgerald M."/>
            <person name="Haas B.J."/>
            <person name="Zeng Q."/>
            <person name="Young S."/>
            <person name="Adiconis X."/>
            <person name="Fan L."/>
            <person name="Levin J.Z."/>
            <person name="Mitchell T.K."/>
            <person name="Okubara P.A."/>
            <person name="Farman M.L."/>
            <person name="Kohn L.M."/>
            <person name="Birren B."/>
            <person name="Ma L.-J."/>
            <person name="Dean R.A."/>
        </authorList>
    </citation>
    <scope>NUCLEOTIDE SEQUENCE</scope>
    <source>
        <strain evidence="4">R3-111a-1</strain>
    </source>
</reference>
<dbReference type="STRING" id="644352.J3PHM8"/>
<feature type="domain" description="DUF6594" evidence="2">
    <location>
        <begin position="11"/>
        <end position="273"/>
    </location>
</feature>
<dbReference type="RefSeq" id="XP_009229174.1">
    <property type="nucleotide sequence ID" value="XM_009230910.1"/>
</dbReference>
<protein>
    <recommendedName>
        <fullName evidence="2">DUF6594 domain-containing protein</fullName>
    </recommendedName>
</protein>
<reference evidence="3" key="3">
    <citation type="submission" date="2010-09" db="EMBL/GenBank/DDBJ databases">
        <title>Annotation of Gaeumannomyces graminis var. tritici R3-111a-1.</title>
        <authorList>
            <consortium name="The Broad Institute Genome Sequencing Platform"/>
            <person name="Ma L.-J."/>
            <person name="Dead R."/>
            <person name="Young S.K."/>
            <person name="Zeng Q."/>
            <person name="Gargeya S."/>
            <person name="Fitzgerald M."/>
            <person name="Haas B."/>
            <person name="Abouelleil A."/>
            <person name="Alvarado L."/>
            <person name="Arachchi H.M."/>
            <person name="Berlin A."/>
            <person name="Brown A."/>
            <person name="Chapman S.B."/>
            <person name="Chen Z."/>
            <person name="Dunbar C."/>
            <person name="Freedman E."/>
            <person name="Gearin G."/>
            <person name="Gellesch M."/>
            <person name="Goldberg J."/>
            <person name="Griggs A."/>
            <person name="Gujja S."/>
            <person name="Heiman D."/>
            <person name="Howarth C."/>
            <person name="Larson L."/>
            <person name="Lui A."/>
            <person name="MacDonald P.J.P."/>
            <person name="Mehta T."/>
            <person name="Montmayeur A."/>
            <person name="Murphy C."/>
            <person name="Neiman D."/>
            <person name="Pearson M."/>
            <person name="Priest M."/>
            <person name="Roberts A."/>
            <person name="Saif S."/>
            <person name="Shea T."/>
            <person name="Shenoy N."/>
            <person name="Sisk P."/>
            <person name="Stolte C."/>
            <person name="Sykes S."/>
            <person name="Yandava C."/>
            <person name="Wortman J."/>
            <person name="Nusbaum C."/>
            <person name="Birren B."/>
        </authorList>
    </citation>
    <scope>NUCLEOTIDE SEQUENCE</scope>
    <source>
        <strain evidence="3">R3-111a-1</strain>
    </source>
</reference>
<dbReference type="Pfam" id="PF20237">
    <property type="entry name" value="DUF6594"/>
    <property type="match status" value="1"/>
</dbReference>
<reference evidence="5" key="1">
    <citation type="submission" date="2010-07" db="EMBL/GenBank/DDBJ databases">
        <title>The genome sequence of Gaeumannomyces graminis var. tritici strain R3-111a-1.</title>
        <authorList>
            <consortium name="The Broad Institute Genome Sequencing Platform"/>
            <person name="Ma L.-J."/>
            <person name="Dead R."/>
            <person name="Young S."/>
            <person name="Zeng Q."/>
            <person name="Koehrsen M."/>
            <person name="Alvarado L."/>
            <person name="Berlin A."/>
            <person name="Chapman S.B."/>
            <person name="Chen Z."/>
            <person name="Freedman E."/>
            <person name="Gellesch M."/>
            <person name="Goldberg J."/>
            <person name="Griggs A."/>
            <person name="Gujja S."/>
            <person name="Heilman E.R."/>
            <person name="Heiman D."/>
            <person name="Hepburn T."/>
            <person name="Howarth C."/>
            <person name="Jen D."/>
            <person name="Larson L."/>
            <person name="Mehta T."/>
            <person name="Neiman D."/>
            <person name="Pearson M."/>
            <person name="Roberts A."/>
            <person name="Saif S."/>
            <person name="Shea T."/>
            <person name="Shenoy N."/>
            <person name="Sisk P."/>
            <person name="Stolte C."/>
            <person name="Sykes S."/>
            <person name="Walk T."/>
            <person name="White J."/>
            <person name="Yandava C."/>
            <person name="Haas B."/>
            <person name="Nusbaum C."/>
            <person name="Birren B."/>
        </authorList>
    </citation>
    <scope>NUCLEOTIDE SEQUENCE [LARGE SCALE GENOMIC DNA]</scope>
    <source>
        <strain evidence="5">R3-111a-1</strain>
    </source>
</reference>
<gene>
    <name evidence="4" type="primary">20353466</name>
    <name evidence="3" type="ORF">GGTG_13008</name>
</gene>
<dbReference type="eggNOG" id="ENOG502S5VZ">
    <property type="taxonomic scope" value="Eukaryota"/>
</dbReference>
<evidence type="ECO:0000313" key="4">
    <source>
        <dbReference type="EnsemblFungi" id="EJT69389"/>
    </source>
</evidence>